<dbReference type="Pfam" id="PF00123">
    <property type="entry name" value="Hormone_2"/>
    <property type="match status" value="1"/>
</dbReference>
<dbReference type="InterPro" id="IPR000532">
    <property type="entry name" value="Glucagon_GIP_secretin_VIP"/>
</dbReference>
<dbReference type="EMBL" id="KP410988">
    <property type="protein sequence ID" value="AKN46142.1"/>
    <property type="molecule type" value="mRNA"/>
</dbReference>
<comment type="subcellular location">
    <subcellularLocation>
        <location evidence="1">Secreted</location>
    </subcellularLocation>
</comment>
<dbReference type="SMART" id="SM00070">
    <property type="entry name" value="GLUCA"/>
    <property type="match status" value="1"/>
</dbReference>
<evidence type="ECO:0000256" key="4">
    <source>
        <dbReference type="SAM" id="SignalP"/>
    </source>
</evidence>
<sequence>MQHKRNLLFLSCVIMMTFLNLSGHELPTLGIYSAMSNRALDEEIPSVKRHADALFTAGYSKIRYNAAVRKYFESVLTRPKSIVPKKKVKPTGINREAFPGYRNPMY</sequence>
<name>A0A0H4AEA2_9SALA</name>
<dbReference type="GO" id="GO:0005576">
    <property type="term" value="C:extracellular region"/>
    <property type="evidence" value="ECO:0007669"/>
    <property type="project" value="UniProtKB-SubCell"/>
</dbReference>
<evidence type="ECO:0000256" key="3">
    <source>
        <dbReference type="ARBA" id="ARBA00022525"/>
    </source>
</evidence>
<evidence type="ECO:0000313" key="6">
    <source>
        <dbReference type="EMBL" id="AKN46142.1"/>
    </source>
</evidence>
<evidence type="ECO:0000259" key="5">
    <source>
        <dbReference type="SMART" id="SM00070"/>
    </source>
</evidence>
<comment type="similarity">
    <text evidence="2">Belongs to the glucagon family.</text>
</comment>
<reference evidence="6" key="1">
    <citation type="submission" date="2015-01" db="EMBL/GenBank/DDBJ databases">
        <title>Co-option and evolution of non-olfactory courtship pheromones in a terrestrial salamander.</title>
        <authorList>
            <person name="Doty K.A."/>
            <person name="Wilburn D.B."/>
            <person name="Bowen K.E."/>
            <person name="Feldhoff P.W."/>
            <person name="Feldhoff R.C."/>
        </authorList>
    </citation>
    <scope>NUCLEOTIDE SEQUENCE</scope>
</reference>
<proteinExistence type="evidence at transcript level"/>
<keyword evidence="4" id="KW-0732">Signal</keyword>
<protein>
    <submittedName>
        <fullName evidence="6">VIP-like peptide isoform 1 VLP1</fullName>
    </submittedName>
</protein>
<feature type="signal peptide" evidence="4">
    <location>
        <begin position="1"/>
        <end position="23"/>
    </location>
</feature>
<feature type="chain" id="PRO_5005205269" evidence="4">
    <location>
        <begin position="24"/>
        <end position="106"/>
    </location>
</feature>
<evidence type="ECO:0000256" key="1">
    <source>
        <dbReference type="ARBA" id="ARBA00004613"/>
    </source>
</evidence>
<feature type="domain" description="Glucagon / GIP / secretin / VIP family" evidence="5">
    <location>
        <begin position="50"/>
        <end position="76"/>
    </location>
</feature>
<dbReference type="AlphaFoldDB" id="A0A0H4AEA2"/>
<accession>A0A0H4AEA2</accession>
<keyword evidence="3" id="KW-0964">Secreted</keyword>
<organism evidence="6">
    <name type="scientific">Desmognathus ocoee</name>
    <name type="common">Ocoee salamander</name>
    <dbReference type="NCBI Taxonomy" id="179530"/>
    <lineage>
        <taxon>Eukaryota</taxon>
        <taxon>Metazoa</taxon>
        <taxon>Chordata</taxon>
        <taxon>Craniata</taxon>
        <taxon>Vertebrata</taxon>
        <taxon>Euteleostomi</taxon>
        <taxon>Amphibia</taxon>
        <taxon>Batrachia</taxon>
        <taxon>Caudata</taxon>
        <taxon>Salamandroidea</taxon>
        <taxon>Plethodontidae</taxon>
        <taxon>Plethodontinae</taxon>
        <taxon>Desmognathus</taxon>
    </lineage>
</organism>
<dbReference type="GO" id="GO:0005179">
    <property type="term" value="F:hormone activity"/>
    <property type="evidence" value="ECO:0007669"/>
    <property type="project" value="InterPro"/>
</dbReference>
<evidence type="ECO:0000256" key="2">
    <source>
        <dbReference type="ARBA" id="ARBA00008369"/>
    </source>
</evidence>